<dbReference type="eggNOG" id="ENOG5030WKA">
    <property type="taxonomic scope" value="Bacteria"/>
</dbReference>
<dbReference type="HOGENOM" id="CLU_2448491_0_0_10"/>
<dbReference type="PATRIC" id="fig|1121098.3.peg.3386"/>
<dbReference type="RefSeq" id="WP_005943879.1">
    <property type="nucleotide sequence ID" value="NZ_KB890331.1"/>
</dbReference>
<reference evidence="1 2" key="1">
    <citation type="submission" date="2013-04" db="EMBL/GenBank/DDBJ databases">
        <title>The Genome Sequence of Bacteroides massiliensis DSM 17679.</title>
        <authorList>
            <consortium name="The Broad Institute Genomics Platform"/>
            <person name="Earl A."/>
            <person name="Ward D."/>
            <person name="Feldgarden M."/>
            <person name="Gevers D."/>
            <person name="Martens E."/>
            <person name="Fenner L."/>
            <person name="Roux V."/>
            <person name="Mallet M.N."/>
            <person name="Raoult D."/>
            <person name="Walker B."/>
            <person name="Young S."/>
            <person name="Zeng Q."/>
            <person name="Gargeya S."/>
            <person name="Fitzgerald M."/>
            <person name="Haas B."/>
            <person name="Abouelleil A."/>
            <person name="Allen A.W."/>
            <person name="Alvarado L."/>
            <person name="Arachchi H.M."/>
            <person name="Berlin A.M."/>
            <person name="Chapman S.B."/>
            <person name="Gainer-Dewar J."/>
            <person name="Goldberg J."/>
            <person name="Griggs A."/>
            <person name="Gujja S."/>
            <person name="Hansen M."/>
            <person name="Howarth C."/>
            <person name="Imamovic A."/>
            <person name="Ireland A."/>
            <person name="Larimer J."/>
            <person name="McCowan C."/>
            <person name="Murphy C."/>
            <person name="Pearson M."/>
            <person name="Poon T.W."/>
            <person name="Priest M."/>
            <person name="Roberts A."/>
            <person name="Saif S."/>
            <person name="Shea T."/>
            <person name="Sisk P."/>
            <person name="Sykes S."/>
            <person name="Wortman J."/>
            <person name="Nusbaum C."/>
            <person name="Birren B."/>
        </authorList>
    </citation>
    <scope>NUCLEOTIDE SEQUENCE [LARGE SCALE GENOMIC DNA]</scope>
    <source>
        <strain evidence="2">B84634 / Timone 84634 / DSM 17679 / JCM 13223</strain>
    </source>
</reference>
<gene>
    <name evidence="1" type="ORF">HMPREF1534_03339</name>
</gene>
<dbReference type="Proteomes" id="UP000017831">
    <property type="component" value="Unassembled WGS sequence"/>
</dbReference>
<dbReference type="EMBL" id="AQHY01000039">
    <property type="protein sequence ID" value="EOA52688.1"/>
    <property type="molecule type" value="Genomic_DNA"/>
</dbReference>
<accession>U6RBX6</accession>
<evidence type="ECO:0000313" key="2">
    <source>
        <dbReference type="Proteomes" id="UP000017831"/>
    </source>
</evidence>
<sequence length="89" mass="10353">MDMFEIMDRESSSRSEVYLYEENGKWYAYDRSASLLKKLAAGTVKLRNHVCSFYGVMLEKVEVDLNLLLNKSWFVALCSDSEMLLLKND</sequence>
<dbReference type="AlphaFoldDB" id="U6RBX6"/>
<dbReference type="OrthoDB" id="1049393at2"/>
<comment type="caution">
    <text evidence="1">The sequence shown here is derived from an EMBL/GenBank/DDBJ whole genome shotgun (WGS) entry which is preliminary data.</text>
</comment>
<keyword evidence="2" id="KW-1185">Reference proteome</keyword>
<dbReference type="STRING" id="1121098.HMPREF1534_03339"/>
<name>U6RBX6_9BACT</name>
<dbReference type="GeneID" id="60060811"/>
<evidence type="ECO:0000313" key="1">
    <source>
        <dbReference type="EMBL" id="EOA52688.1"/>
    </source>
</evidence>
<proteinExistence type="predicted"/>
<protein>
    <submittedName>
        <fullName evidence="1">Uncharacterized protein</fullName>
    </submittedName>
</protein>
<organism evidence="1 2">
    <name type="scientific">Phocaeicola massiliensis B84634 = Timone 84634 = DSM 17679 = JCM 13223</name>
    <dbReference type="NCBI Taxonomy" id="1121098"/>
    <lineage>
        <taxon>Bacteria</taxon>
        <taxon>Pseudomonadati</taxon>
        <taxon>Bacteroidota</taxon>
        <taxon>Bacteroidia</taxon>
        <taxon>Bacteroidales</taxon>
        <taxon>Bacteroidaceae</taxon>
        <taxon>Phocaeicola</taxon>
    </lineage>
</organism>